<dbReference type="Proteomes" id="UP000272888">
    <property type="component" value="Unassembled WGS sequence"/>
</dbReference>
<reference evidence="3" key="1">
    <citation type="submission" date="2018-09" db="EMBL/GenBank/DDBJ databases">
        <authorList>
            <person name="Livingstone P.G."/>
            <person name="Whitworth D.E."/>
        </authorList>
    </citation>
    <scope>NUCLEOTIDE SEQUENCE [LARGE SCALE GENOMIC DNA]</scope>
    <source>
        <strain evidence="3">CA051B</strain>
    </source>
</reference>
<evidence type="ECO:0000313" key="2">
    <source>
        <dbReference type="EMBL" id="RKH58748.1"/>
    </source>
</evidence>
<sequence>MSMSLVVSAGLGWLLTAAPSPVARILPCAPDTPAWTEARDRLAAFDPQVEELAEGGTVALVRPAMTALLDLRCFALAREEAGGMSRMEDEAVSGLALKTWWRDGGKDYLASQLELGRPGPHTVVIPPDLRDVLTREHSKGHRLEALLCPAKADACGVETVPWRARADQAFRPESLRHGQLRESVAGRPRPPDCEARARKKPPGSRYRTWRECLVETPGAKPVQSALPLGRIRAPMDGWLVVRGRRGHYAFCDQLDAYHLGTGTAYRSSSCSQLALQPGGTVDGAGTDAARRSEVMAGRMDPARLRELTWMLLLAPEVRADVQVEALRVPVPKDFRIEWTRTHRVGGVMGGVYGGSTAQTRLGWRWFPAGGAEPWSGTWTYPWSWNVAEDFVNELLGAAEATFQEGCPARPVPSGVLDFTREPAVHGLDAPNGVAQVQDARVEALRAWRPPLGCVPGADGG</sequence>
<organism evidence="2 3">
    <name type="scientific">Corallococcus llansteffanensis</name>
    <dbReference type="NCBI Taxonomy" id="2316731"/>
    <lineage>
        <taxon>Bacteria</taxon>
        <taxon>Pseudomonadati</taxon>
        <taxon>Myxococcota</taxon>
        <taxon>Myxococcia</taxon>
        <taxon>Myxococcales</taxon>
        <taxon>Cystobacterineae</taxon>
        <taxon>Myxococcaceae</taxon>
        <taxon>Corallococcus</taxon>
    </lineage>
</organism>
<dbReference type="EMBL" id="RAWB01000149">
    <property type="protein sequence ID" value="RKH58748.1"/>
    <property type="molecule type" value="Genomic_DNA"/>
</dbReference>
<dbReference type="AlphaFoldDB" id="A0A3A8PRX7"/>
<feature type="region of interest" description="Disordered" evidence="1">
    <location>
        <begin position="183"/>
        <end position="202"/>
    </location>
</feature>
<evidence type="ECO:0000313" key="3">
    <source>
        <dbReference type="Proteomes" id="UP000272888"/>
    </source>
</evidence>
<evidence type="ECO:0000256" key="1">
    <source>
        <dbReference type="SAM" id="MobiDB-lite"/>
    </source>
</evidence>
<protein>
    <submittedName>
        <fullName evidence="2">Uncharacterized protein</fullName>
    </submittedName>
</protein>
<name>A0A3A8PRX7_9BACT</name>
<accession>A0A3A8PRX7</accession>
<comment type="caution">
    <text evidence="2">The sequence shown here is derived from an EMBL/GenBank/DDBJ whole genome shotgun (WGS) entry which is preliminary data.</text>
</comment>
<keyword evidence="3" id="KW-1185">Reference proteome</keyword>
<gene>
    <name evidence="2" type="ORF">D7V93_16275</name>
</gene>
<proteinExistence type="predicted"/>
<dbReference type="RefSeq" id="WP_147451194.1">
    <property type="nucleotide sequence ID" value="NZ_RAWB01000149.1"/>
</dbReference>